<dbReference type="GeneID" id="15393527"/>
<dbReference type="InterPro" id="IPR029756">
    <property type="entry name" value="MTH1187/YkoF-like"/>
</dbReference>
<sequence>MIVEISVVPIGVGESLSRYIARVIDVIKKQSKDFKLTDMGTIIKVDSFTELGKLLDLIREELKDCPRLYFVIKADERFKDYDLDYKVESVIEKLRNG</sequence>
<dbReference type="GO" id="GO:0005829">
    <property type="term" value="C:cytosol"/>
    <property type="evidence" value="ECO:0007669"/>
    <property type="project" value="TreeGrafter"/>
</dbReference>
<dbReference type="PANTHER" id="PTHR33777">
    <property type="entry name" value="UPF0045 PROTEIN ECM15"/>
    <property type="match status" value="1"/>
</dbReference>
<evidence type="ECO:0000259" key="2">
    <source>
        <dbReference type="Pfam" id="PF01910"/>
    </source>
</evidence>
<name>N0BE05_9EURY</name>
<dbReference type="InterPro" id="IPR051614">
    <property type="entry name" value="UPF0045_domain"/>
</dbReference>
<dbReference type="Pfam" id="PF01910">
    <property type="entry name" value="Thiamine_BP"/>
    <property type="match status" value="1"/>
</dbReference>
<dbReference type="eggNOG" id="arCOG04373">
    <property type="taxonomic scope" value="Archaea"/>
</dbReference>
<reference evidence="3 4" key="1">
    <citation type="journal article" date="2013" name="Genome Announc.">
        <title>Complete Genome Sequence of the Thermophilic and Facultatively Chemolithoautotrophic Sulfate Reducer Archaeoglobus sulfaticallidus Strain PM70-1T.</title>
        <authorList>
            <person name="Stokke R."/>
            <person name="Hocking W.P."/>
            <person name="Steinsbu B.O."/>
            <person name="Steen I.H."/>
        </authorList>
    </citation>
    <scope>NUCLEOTIDE SEQUENCE [LARGE SCALE GENOMIC DNA]</scope>
    <source>
        <strain evidence="3">PM70-1</strain>
    </source>
</reference>
<protein>
    <submittedName>
        <fullName evidence="3">Uncharacterized protein, MTH1187 family</fullName>
    </submittedName>
</protein>
<dbReference type="InterPro" id="IPR002767">
    <property type="entry name" value="Thiamine_BP"/>
</dbReference>
<dbReference type="Proteomes" id="UP000013307">
    <property type="component" value="Chromosome"/>
</dbReference>
<dbReference type="PANTHER" id="PTHR33777:SF1">
    <property type="entry name" value="UPF0045 PROTEIN ECM15"/>
    <property type="match status" value="1"/>
</dbReference>
<accession>N0BE05</accession>
<dbReference type="NCBIfam" id="TIGR00106">
    <property type="entry name" value="MTH1187 family thiamine-binding protein"/>
    <property type="match status" value="1"/>
</dbReference>
<dbReference type="KEGG" id="ast:Asulf_01893"/>
<dbReference type="STRING" id="387631.Asulf_01893"/>
<dbReference type="EMBL" id="CP005290">
    <property type="protein sequence ID" value="AGK61859.1"/>
    <property type="molecule type" value="Genomic_DNA"/>
</dbReference>
<dbReference type="SUPFAM" id="SSF89957">
    <property type="entry name" value="MTH1187/YkoF-like"/>
    <property type="match status" value="1"/>
</dbReference>
<evidence type="ECO:0000313" key="3">
    <source>
        <dbReference type="EMBL" id="AGK61859.1"/>
    </source>
</evidence>
<dbReference type="Gene3D" id="3.30.70.930">
    <property type="match status" value="1"/>
</dbReference>
<dbReference type="OrthoDB" id="10763at2157"/>
<evidence type="ECO:0000256" key="1">
    <source>
        <dbReference type="ARBA" id="ARBA00010272"/>
    </source>
</evidence>
<organism evidence="3 4">
    <name type="scientific">Archaeoglobus sulfaticallidus PM70-1</name>
    <dbReference type="NCBI Taxonomy" id="387631"/>
    <lineage>
        <taxon>Archaea</taxon>
        <taxon>Methanobacteriati</taxon>
        <taxon>Methanobacteriota</taxon>
        <taxon>Archaeoglobi</taxon>
        <taxon>Archaeoglobales</taxon>
        <taxon>Archaeoglobaceae</taxon>
        <taxon>Archaeoglobus</taxon>
    </lineage>
</organism>
<comment type="similarity">
    <text evidence="1">Belongs to the UPF0045 family.</text>
</comment>
<proteinExistence type="inferred from homology"/>
<dbReference type="HOGENOM" id="CLU_137479_3_2_2"/>
<dbReference type="AlphaFoldDB" id="N0BE05"/>
<feature type="domain" description="Thiamine-binding protein" evidence="2">
    <location>
        <begin position="3"/>
        <end position="90"/>
    </location>
</feature>
<evidence type="ECO:0000313" key="4">
    <source>
        <dbReference type="Proteomes" id="UP000013307"/>
    </source>
</evidence>
<gene>
    <name evidence="3" type="ORF">Asulf_01893</name>
</gene>
<keyword evidence="4" id="KW-1185">Reference proteome</keyword>
<dbReference type="RefSeq" id="WP_015591455.1">
    <property type="nucleotide sequence ID" value="NC_021169.1"/>
</dbReference>